<dbReference type="RefSeq" id="XP_066066777.1">
    <property type="nucleotide sequence ID" value="XM_066210680.1"/>
</dbReference>
<dbReference type="Gene3D" id="3.20.20.70">
    <property type="entry name" value="Aldolase class I"/>
    <property type="match status" value="1"/>
</dbReference>
<dbReference type="Proteomes" id="UP000094043">
    <property type="component" value="Chromosome 1"/>
</dbReference>
<dbReference type="GeneID" id="91085449"/>
<gene>
    <name evidence="5" type="ORF">L203_101235</name>
</gene>
<dbReference type="PANTHER" id="PTHR35273:SF2">
    <property type="entry name" value="ALPHA-GALACTOSIDASE"/>
    <property type="match status" value="1"/>
</dbReference>
<evidence type="ECO:0000256" key="1">
    <source>
        <dbReference type="ARBA" id="ARBA00001255"/>
    </source>
</evidence>
<proteinExistence type="predicted"/>
<keyword evidence="6" id="KW-1185">Reference proteome</keyword>
<evidence type="ECO:0000313" key="6">
    <source>
        <dbReference type="Proteomes" id="UP000094043"/>
    </source>
</evidence>
<comment type="catalytic activity">
    <reaction evidence="1">
        <text>Hydrolysis of terminal, non-reducing alpha-D-galactose residues in alpha-D-galactosides, including galactose oligosaccharides, galactomannans and galactolipids.</text>
        <dbReference type="EC" id="3.2.1.22"/>
    </reaction>
</comment>
<evidence type="ECO:0000256" key="3">
    <source>
        <dbReference type="SAM" id="SignalP"/>
    </source>
</evidence>
<dbReference type="PANTHER" id="PTHR35273">
    <property type="entry name" value="ALPHA-1,4 POLYGALACTOSAMINIDASE, PUTATIVE (AFU_ORTHOLOGUE AFUA_3G07890)-RELATED"/>
    <property type="match status" value="1"/>
</dbReference>
<feature type="chain" id="PRO_5042528439" description="alpha-galactosidase" evidence="3">
    <location>
        <begin position="17"/>
        <end position="305"/>
    </location>
</feature>
<dbReference type="Pfam" id="PF03537">
    <property type="entry name" value="Glyco_hydro_114"/>
    <property type="match status" value="1"/>
</dbReference>
<dbReference type="AlphaFoldDB" id="A0AAJ8JPE8"/>
<keyword evidence="3" id="KW-0732">Signal</keyword>
<evidence type="ECO:0000256" key="2">
    <source>
        <dbReference type="ARBA" id="ARBA00012755"/>
    </source>
</evidence>
<dbReference type="SUPFAM" id="SSF51445">
    <property type="entry name" value="(Trans)glycosidases"/>
    <property type="match status" value="1"/>
</dbReference>
<accession>A0AAJ8JPE8</accession>
<organism evidence="5 6">
    <name type="scientific">Cryptococcus depauperatus CBS 7841</name>
    <dbReference type="NCBI Taxonomy" id="1295531"/>
    <lineage>
        <taxon>Eukaryota</taxon>
        <taxon>Fungi</taxon>
        <taxon>Dikarya</taxon>
        <taxon>Basidiomycota</taxon>
        <taxon>Agaricomycotina</taxon>
        <taxon>Tremellomycetes</taxon>
        <taxon>Tremellales</taxon>
        <taxon>Cryptococcaceae</taxon>
        <taxon>Cryptococcus</taxon>
    </lineage>
</organism>
<dbReference type="EC" id="3.2.1.22" evidence="2"/>
<dbReference type="KEGG" id="cdep:91085449"/>
<feature type="signal peptide" evidence="3">
    <location>
        <begin position="1"/>
        <end position="16"/>
    </location>
</feature>
<reference evidence="5" key="1">
    <citation type="submission" date="2016-06" db="EMBL/GenBank/DDBJ databases">
        <authorList>
            <person name="Cuomo C."/>
            <person name="Litvintseva A."/>
            <person name="Heitman J."/>
            <person name="Chen Y."/>
            <person name="Sun S."/>
            <person name="Springer D."/>
            <person name="Dromer F."/>
            <person name="Young S."/>
            <person name="Zeng Q."/>
            <person name="Chapman S."/>
            <person name="Gujja S."/>
            <person name="Saif S."/>
            <person name="Birren B."/>
        </authorList>
    </citation>
    <scope>NUCLEOTIDE SEQUENCE</scope>
    <source>
        <strain evidence="5">CBS 7841</strain>
    </source>
</reference>
<evidence type="ECO:0000259" key="4">
    <source>
        <dbReference type="Pfam" id="PF03537"/>
    </source>
</evidence>
<evidence type="ECO:0000313" key="5">
    <source>
        <dbReference type="EMBL" id="WVN86077.1"/>
    </source>
</evidence>
<sequence>MLSASMLLFAGTLASGLDSSLNYTSVWKPQVGTPWQIVLNKAAATESPVRILPDVKVYDLDLFDSDASAFAKMKEDGIRVICYFSAGSYEDWRSDKKEFLDSDLGAPLDGWPGEKWLKTSSSNVRRIMSNRIQLAATKGCDAIDADNIDGYNHDTRLGLTQDDAVDFVRFLAGEALSHNMSFGLKNAIEIAPKVLDVTAFAVNEQCVEYGECKKLSVFVDANKAVLHIEYPKKPVDAHSIENSCPSLDAGVDFHALSTVLKRMSLDDWVEYCPSSRKASFASIVIDSLSLSLIYYNYITFHHALS</sequence>
<dbReference type="InterPro" id="IPR004352">
    <property type="entry name" value="GH114_TIM-barrel"/>
</dbReference>
<reference evidence="5" key="3">
    <citation type="submission" date="2024-01" db="EMBL/GenBank/DDBJ databases">
        <authorList>
            <person name="Coelho M.A."/>
            <person name="David-Palma M."/>
            <person name="Shea T."/>
            <person name="Sun S."/>
            <person name="Cuomo C.A."/>
            <person name="Heitman J."/>
        </authorList>
    </citation>
    <scope>NUCLEOTIDE SEQUENCE</scope>
    <source>
        <strain evidence="5">CBS 7841</strain>
    </source>
</reference>
<dbReference type="EMBL" id="CP143784">
    <property type="protein sequence ID" value="WVN86077.1"/>
    <property type="molecule type" value="Genomic_DNA"/>
</dbReference>
<dbReference type="GO" id="GO:0004557">
    <property type="term" value="F:alpha-galactosidase activity"/>
    <property type="evidence" value="ECO:0007669"/>
    <property type="project" value="UniProtKB-EC"/>
</dbReference>
<dbReference type="InterPro" id="IPR013785">
    <property type="entry name" value="Aldolase_TIM"/>
</dbReference>
<feature type="domain" description="Glycoside-hydrolase family GH114 TIM-barrel" evidence="4">
    <location>
        <begin position="35"/>
        <end position="267"/>
    </location>
</feature>
<name>A0AAJ8JPE8_9TREE</name>
<reference evidence="5" key="2">
    <citation type="journal article" date="2022" name="Elife">
        <title>Obligate sexual reproduction of a homothallic fungus closely related to the Cryptococcus pathogenic species complex.</title>
        <authorList>
            <person name="Passer A.R."/>
            <person name="Clancey S.A."/>
            <person name="Shea T."/>
            <person name="David-Palma M."/>
            <person name="Averette A.F."/>
            <person name="Boekhout T."/>
            <person name="Porcel B.M."/>
            <person name="Nowrousian M."/>
            <person name="Cuomo C.A."/>
            <person name="Sun S."/>
            <person name="Heitman J."/>
            <person name="Coelho M.A."/>
        </authorList>
    </citation>
    <scope>NUCLEOTIDE SEQUENCE</scope>
    <source>
        <strain evidence="5">CBS 7841</strain>
    </source>
</reference>
<protein>
    <recommendedName>
        <fullName evidence="2">alpha-galactosidase</fullName>
        <ecNumber evidence="2">3.2.1.22</ecNumber>
    </recommendedName>
</protein>
<dbReference type="InterPro" id="IPR017853">
    <property type="entry name" value="GH"/>
</dbReference>